<comment type="caution">
    <text evidence="7">The sequence shown here is derived from an EMBL/GenBank/DDBJ whole genome shotgun (WGS) entry which is preliminary data.</text>
</comment>
<feature type="transmembrane region" description="Helical" evidence="5">
    <location>
        <begin position="72"/>
        <end position="91"/>
    </location>
</feature>
<reference evidence="7 8" key="1">
    <citation type="submission" date="2019-08" db="EMBL/GenBank/DDBJ databases">
        <title>Massilia golmudensis sp. nov., isolated from sand in the Qinghai-Tibetan Plateau.</title>
        <authorList>
            <person name="Zhang B."/>
        </authorList>
    </citation>
    <scope>NUCLEOTIDE SEQUENCE [LARGE SCALE GENOMIC DNA]</scope>
    <source>
        <strain evidence="7 8">GEM5</strain>
    </source>
</reference>
<keyword evidence="4 5" id="KW-0472">Membrane</keyword>
<organism evidence="7 8">
    <name type="scientific">Massilia arenae</name>
    <dbReference type="NCBI Taxonomy" id="2603288"/>
    <lineage>
        <taxon>Bacteria</taxon>
        <taxon>Pseudomonadati</taxon>
        <taxon>Pseudomonadota</taxon>
        <taxon>Betaproteobacteria</taxon>
        <taxon>Burkholderiales</taxon>
        <taxon>Oxalobacteraceae</taxon>
        <taxon>Telluria group</taxon>
        <taxon>Massilia</taxon>
    </lineage>
</organism>
<accession>A0A5C7G1A3</accession>
<comment type="subcellular location">
    <subcellularLocation>
        <location evidence="1">Membrane</location>
        <topology evidence="1">Multi-pass membrane protein</topology>
    </subcellularLocation>
</comment>
<feature type="transmembrane region" description="Helical" evidence="5">
    <location>
        <begin position="252"/>
        <end position="272"/>
    </location>
</feature>
<keyword evidence="8" id="KW-1185">Reference proteome</keyword>
<evidence type="ECO:0000256" key="4">
    <source>
        <dbReference type="ARBA" id="ARBA00023136"/>
    </source>
</evidence>
<dbReference type="InterPro" id="IPR011701">
    <property type="entry name" value="MFS"/>
</dbReference>
<dbReference type="PROSITE" id="PS50850">
    <property type="entry name" value="MFS"/>
    <property type="match status" value="1"/>
</dbReference>
<dbReference type="InterPro" id="IPR020846">
    <property type="entry name" value="MFS_dom"/>
</dbReference>
<feature type="transmembrane region" description="Helical" evidence="5">
    <location>
        <begin position="339"/>
        <end position="358"/>
    </location>
</feature>
<protein>
    <submittedName>
        <fullName evidence="7">MFS transporter</fullName>
    </submittedName>
</protein>
<dbReference type="SUPFAM" id="SSF103473">
    <property type="entry name" value="MFS general substrate transporter"/>
    <property type="match status" value="1"/>
</dbReference>
<feature type="domain" description="Major facilitator superfamily (MFS) profile" evidence="6">
    <location>
        <begin position="7"/>
        <end position="389"/>
    </location>
</feature>
<dbReference type="GO" id="GO:0016020">
    <property type="term" value="C:membrane"/>
    <property type="evidence" value="ECO:0007669"/>
    <property type="project" value="UniProtKB-SubCell"/>
</dbReference>
<name>A0A5C7G1A3_9BURK</name>
<feature type="transmembrane region" description="Helical" evidence="5">
    <location>
        <begin position="164"/>
        <end position="181"/>
    </location>
</feature>
<dbReference type="PANTHER" id="PTHR23514:SF13">
    <property type="entry name" value="INNER MEMBRANE PROTEIN YBJJ"/>
    <property type="match status" value="1"/>
</dbReference>
<feature type="transmembrane region" description="Helical" evidence="5">
    <location>
        <begin position="97"/>
        <end position="118"/>
    </location>
</feature>
<feature type="transmembrane region" description="Helical" evidence="5">
    <location>
        <begin position="214"/>
        <end position="232"/>
    </location>
</feature>
<evidence type="ECO:0000256" key="5">
    <source>
        <dbReference type="SAM" id="Phobius"/>
    </source>
</evidence>
<dbReference type="AlphaFoldDB" id="A0A5C7G1A3"/>
<evidence type="ECO:0000259" key="6">
    <source>
        <dbReference type="PROSITE" id="PS50850"/>
    </source>
</evidence>
<proteinExistence type="predicted"/>
<feature type="transmembrane region" description="Helical" evidence="5">
    <location>
        <begin position="303"/>
        <end position="327"/>
    </location>
</feature>
<evidence type="ECO:0000256" key="2">
    <source>
        <dbReference type="ARBA" id="ARBA00022692"/>
    </source>
</evidence>
<dbReference type="Pfam" id="PF07690">
    <property type="entry name" value="MFS_1"/>
    <property type="match status" value="1"/>
</dbReference>
<sequence>MVVSRAARYALFFLFLIPGFGLASWATRTPALRDGLGASTQQMGMILFGFSCGAMCGVLSAGWLVQRFGAKRVACGGLLALQSGLVLLALSPLAGSAVLAFCGLFAFGVGIGWAEIAVNIEAAAVERASKRQIMTTLHGFFSLGTLVGASLGMAMTALQMPIQAHLGIAVIASIVVIIFAIRRMPQLSRASEGNAADPVGAGTSVWRQLRDPSLLVICYIVLAMALAEGTATDWLPLLMIDGYGFDATLGTQIYVGFTLAMTITRFAGGAFVERVGKVNALYASAILATLGLALIVVSPWPWLAVVAVLAWGVGASLGFPLAISAAADTGGNPAQRVSIAATGGYLGFLVGPPMLGFLGEHYGLRLAMVPVMLAVLLAFVATALFSRYRMRAVQSTTATDRLSASVH</sequence>
<gene>
    <name evidence="7" type="ORF">FVD38_24690</name>
</gene>
<keyword evidence="3 5" id="KW-1133">Transmembrane helix</keyword>
<feature type="transmembrane region" description="Helical" evidence="5">
    <location>
        <begin position="364"/>
        <end position="385"/>
    </location>
</feature>
<dbReference type="EMBL" id="VPFD01000040">
    <property type="protein sequence ID" value="TXF96339.1"/>
    <property type="molecule type" value="Genomic_DNA"/>
</dbReference>
<dbReference type="Gene3D" id="1.20.1250.20">
    <property type="entry name" value="MFS general substrate transporter like domains"/>
    <property type="match status" value="2"/>
</dbReference>
<dbReference type="Proteomes" id="UP000321413">
    <property type="component" value="Unassembled WGS sequence"/>
</dbReference>
<dbReference type="GO" id="GO:0022857">
    <property type="term" value="F:transmembrane transporter activity"/>
    <property type="evidence" value="ECO:0007669"/>
    <property type="project" value="InterPro"/>
</dbReference>
<keyword evidence="2 5" id="KW-0812">Transmembrane</keyword>
<evidence type="ECO:0000313" key="7">
    <source>
        <dbReference type="EMBL" id="TXF96339.1"/>
    </source>
</evidence>
<feature type="transmembrane region" description="Helical" evidence="5">
    <location>
        <begin position="279"/>
        <end position="297"/>
    </location>
</feature>
<dbReference type="InterPro" id="IPR051788">
    <property type="entry name" value="MFS_Transporter"/>
</dbReference>
<feature type="transmembrane region" description="Helical" evidence="5">
    <location>
        <begin position="139"/>
        <end position="158"/>
    </location>
</feature>
<dbReference type="PANTHER" id="PTHR23514">
    <property type="entry name" value="BYPASS OF STOP CODON PROTEIN 6"/>
    <property type="match status" value="1"/>
</dbReference>
<feature type="transmembrane region" description="Helical" evidence="5">
    <location>
        <begin position="42"/>
        <end position="65"/>
    </location>
</feature>
<evidence type="ECO:0000256" key="1">
    <source>
        <dbReference type="ARBA" id="ARBA00004141"/>
    </source>
</evidence>
<evidence type="ECO:0000256" key="3">
    <source>
        <dbReference type="ARBA" id="ARBA00022989"/>
    </source>
</evidence>
<dbReference type="CDD" id="cd17393">
    <property type="entry name" value="MFS_MosC_like"/>
    <property type="match status" value="1"/>
</dbReference>
<dbReference type="InterPro" id="IPR036259">
    <property type="entry name" value="MFS_trans_sf"/>
</dbReference>
<evidence type="ECO:0000313" key="8">
    <source>
        <dbReference type="Proteomes" id="UP000321413"/>
    </source>
</evidence>
<dbReference type="RefSeq" id="WP_147937220.1">
    <property type="nucleotide sequence ID" value="NZ_VPFD01000040.1"/>
</dbReference>